<sequence>MLVIWAIVFNKIFKFFGNNVEESNVSVNPITIVDPRMNFSKDTFDLRKVERDPFLGKYVVSRTKKRKTNTKLVSNNRPKKTNITPKNSVKKPWPKLSYHGYVKGSKSTSELILIRMNNKFYKIREGDMLEDISVKKIFRDSIIIKRSRESKTVLKSK</sequence>
<reference evidence="1 2" key="1">
    <citation type="submission" date="2014-04" db="EMBL/GenBank/DDBJ databases">
        <title>Aquimarina sp. 22II-S11-z7 Genome Sequencing.</title>
        <authorList>
            <person name="Lai Q."/>
        </authorList>
    </citation>
    <scope>NUCLEOTIDE SEQUENCE [LARGE SCALE GENOMIC DNA]</scope>
    <source>
        <strain evidence="1 2">22II-S11-z7</strain>
    </source>
</reference>
<dbReference type="Proteomes" id="UP000023541">
    <property type="component" value="Unassembled WGS sequence"/>
</dbReference>
<name>A0A023BVG8_9FLAO</name>
<dbReference type="STRING" id="1317122.ATO12_13710"/>
<dbReference type="AlphaFoldDB" id="A0A023BVG8"/>
<accession>A0A023BVG8</accession>
<gene>
    <name evidence="1" type="ORF">ATO12_13710</name>
</gene>
<organism evidence="1 2">
    <name type="scientific">Aquimarina atlantica</name>
    <dbReference type="NCBI Taxonomy" id="1317122"/>
    <lineage>
        <taxon>Bacteria</taxon>
        <taxon>Pseudomonadati</taxon>
        <taxon>Bacteroidota</taxon>
        <taxon>Flavobacteriia</taxon>
        <taxon>Flavobacteriales</taxon>
        <taxon>Flavobacteriaceae</taxon>
        <taxon>Aquimarina</taxon>
    </lineage>
</organism>
<dbReference type="EMBL" id="AQRA01000004">
    <property type="protein sequence ID" value="EZH73934.1"/>
    <property type="molecule type" value="Genomic_DNA"/>
</dbReference>
<evidence type="ECO:0000313" key="2">
    <source>
        <dbReference type="Proteomes" id="UP000023541"/>
    </source>
</evidence>
<comment type="caution">
    <text evidence="1">The sequence shown here is derived from an EMBL/GenBank/DDBJ whole genome shotgun (WGS) entry which is preliminary data.</text>
</comment>
<keyword evidence="2" id="KW-1185">Reference proteome</keyword>
<proteinExistence type="predicted"/>
<protein>
    <recommendedName>
        <fullName evidence="3">Type II secretion system protein GspC N-terminal domain-containing protein</fullName>
    </recommendedName>
</protein>
<evidence type="ECO:0000313" key="1">
    <source>
        <dbReference type="EMBL" id="EZH73934.1"/>
    </source>
</evidence>
<dbReference type="eggNOG" id="ENOG50339TD">
    <property type="taxonomic scope" value="Bacteria"/>
</dbReference>
<evidence type="ECO:0008006" key="3">
    <source>
        <dbReference type="Google" id="ProtNLM"/>
    </source>
</evidence>